<dbReference type="PROSITE" id="PS51416">
    <property type="entry name" value="MIB_HERC2"/>
    <property type="match status" value="2"/>
</dbReference>
<accession>A0A8R1HSG0</accession>
<dbReference type="InterPro" id="IPR010606">
    <property type="entry name" value="Mib_Herc2"/>
</dbReference>
<feature type="region of interest" description="Disordered" evidence="4">
    <location>
        <begin position="742"/>
        <end position="767"/>
    </location>
</feature>
<feature type="compositionally biased region" description="Pro residues" evidence="4">
    <location>
        <begin position="126"/>
        <end position="139"/>
    </location>
</feature>
<keyword evidence="7" id="KW-1185">Reference proteome</keyword>
<feature type="region of interest" description="Disordered" evidence="4">
    <location>
        <begin position="65"/>
        <end position="149"/>
    </location>
</feature>
<reference evidence="7" key="1">
    <citation type="submission" date="2010-08" db="EMBL/GenBank/DDBJ databases">
        <authorList>
            <consortium name="Caenorhabditis japonica Sequencing Consortium"/>
            <person name="Wilson R.K."/>
        </authorList>
    </citation>
    <scope>NUCLEOTIDE SEQUENCE [LARGE SCALE GENOMIC DNA]</scope>
    <source>
        <strain evidence="7">DF5081</strain>
    </source>
</reference>
<organism evidence="6 7">
    <name type="scientific">Caenorhabditis japonica</name>
    <dbReference type="NCBI Taxonomy" id="281687"/>
    <lineage>
        <taxon>Eukaryota</taxon>
        <taxon>Metazoa</taxon>
        <taxon>Ecdysozoa</taxon>
        <taxon>Nematoda</taxon>
        <taxon>Chromadorea</taxon>
        <taxon>Rhabditida</taxon>
        <taxon>Rhabditina</taxon>
        <taxon>Rhabditomorpha</taxon>
        <taxon>Rhabditoidea</taxon>
        <taxon>Rhabditidae</taxon>
        <taxon>Peloderinae</taxon>
        <taxon>Caenorhabditis</taxon>
    </lineage>
</organism>
<protein>
    <recommendedName>
        <fullName evidence="3">E3 ubiquitin-protein ligase</fullName>
        <ecNumber evidence="3">2.3.2.26</ecNumber>
    </recommendedName>
</protein>
<proteinExistence type="inferred from homology"/>
<feature type="compositionally biased region" description="Low complexity" evidence="4">
    <location>
        <begin position="750"/>
        <end position="767"/>
    </location>
</feature>
<dbReference type="Gene3D" id="2.60.120.260">
    <property type="entry name" value="Galactose-binding domain-like"/>
    <property type="match status" value="1"/>
</dbReference>
<comment type="catalytic activity">
    <reaction evidence="1 3">
        <text>S-ubiquitinyl-[E2 ubiquitin-conjugating enzyme]-L-cysteine + [acceptor protein]-L-lysine = [E2 ubiquitin-conjugating enzyme]-L-cysteine + N(6)-ubiquitinyl-[acceptor protein]-L-lysine.</text>
        <dbReference type="EC" id="2.3.2.26"/>
    </reaction>
</comment>
<dbReference type="InterPro" id="IPR012919">
    <property type="entry name" value="SUN_dom"/>
</dbReference>
<comment type="similarity">
    <text evidence="3">Belongs to the UPL family. K-HECT subfamily.</text>
</comment>
<dbReference type="GO" id="GO:0070534">
    <property type="term" value="P:protein K63-linked ubiquitination"/>
    <property type="evidence" value="ECO:0007669"/>
    <property type="project" value="TreeGrafter"/>
</dbReference>
<evidence type="ECO:0000256" key="3">
    <source>
        <dbReference type="RuleBase" id="RU369009"/>
    </source>
</evidence>
<feature type="compositionally biased region" description="Low complexity" evidence="4">
    <location>
        <begin position="111"/>
        <end position="125"/>
    </location>
</feature>
<dbReference type="SUPFAM" id="SSF49785">
    <property type="entry name" value="Galactose-binding domain-like"/>
    <property type="match status" value="1"/>
</dbReference>
<dbReference type="InterPro" id="IPR045322">
    <property type="entry name" value="HECTD1/TRIP12-like"/>
</dbReference>
<dbReference type="InterPro" id="IPR008979">
    <property type="entry name" value="Galactose-bd-like_sf"/>
</dbReference>
<dbReference type="PANTHER" id="PTHR45670:SF1">
    <property type="entry name" value="E3 UBIQUITIN-PROTEIN LIGASE HECTD1"/>
    <property type="match status" value="1"/>
</dbReference>
<dbReference type="Gene3D" id="2.30.30.40">
    <property type="entry name" value="SH3 Domains"/>
    <property type="match status" value="2"/>
</dbReference>
<dbReference type="EC" id="2.3.2.26" evidence="3"/>
<sequence>MAPPENGWVDVTWENGYANSYRFGANGHFDIERVNSSGMRYPTSHMPSSVMEAVRRSRAFYTPKETPLPNVFSGLQPHGTSSSSSSSSRGGEPSSSSSSHFAHLPVPPWRSKTLTSPTSSSNPPSSSAPPPPPPPPPSTSPFSSLASGLGFGLNRHKHHKMIMAAAAPGIRETSVILENFQKTERREMVSRWNAVKGVFDDDWSAVPVSVLGIPSNAKKVSQKLEIPAWELWSSKSSELQIKSTSSSTPSGPANTMTTTVKVQDDSGGFIFESGTGRKTTVMPESALPTDFHTGWSAHGVSTRKIKFRQDIQKRKVQELAWKLWNDHLKEAHAKPREALVRLEKAAVTIETTIRHVKAQNNFKHRNVKQARIERVQDYLAAMKLVRESVVDDRRLSTFEFSVSGIVPALFHLLSIMDQYPGTFIVSIFHEVFGQGDALSHLAHKMVAVLESSEKFPQYLYDTPGGSSFGLQLLSRRVRTKLEMITPRGEDKENEIDENLVNKTGKIVKCEPLASVGTIRAYLQKLVARQWHDRERANFRYVKDIQELKEQGKTVQLRHTEDFDEHGVIYWIGTNGGHSSSWINPASVKAVKVMCSDQRQPFGKPEDVLSRDSNPINCHTTDDKNAHFTVDLGLFLVPTSYTLRHSRGYGRSALRNWNLQGSLDNRHFETVICHVDDRALNEPGSTATWHVAEKGSVAYRYFRIAQNGKNSSGQTHYLSCSGFEIYGDISDVVLEAIVEDAPKKEASVPGTSSSSAATPASSSSLPPLTKEQVIEMLPSRENNNRFKSGLSLDTVVAMMQRSRHRSRLSTYKISESKSKVVRGKDWRWEDQDGGEGKVINF</sequence>
<reference evidence="6" key="2">
    <citation type="submission" date="2022-06" db="UniProtKB">
        <authorList>
            <consortium name="EnsemblMetazoa"/>
        </authorList>
    </citation>
    <scope>IDENTIFICATION</scope>
    <source>
        <strain evidence="6">DF5081</strain>
    </source>
</reference>
<feature type="domain" description="MIB/HERC2" evidence="5">
    <location>
        <begin position="1"/>
        <end position="37"/>
    </location>
</feature>
<dbReference type="Pfam" id="PF07738">
    <property type="entry name" value="Sad1_UNC"/>
    <property type="match status" value="1"/>
</dbReference>
<comment type="function">
    <text evidence="3">E3 ubiquitin-protein ligase which accepts ubiquitin from an E2 ubiquitin-conjugating enzyme in the form of a thioester and then directly transfers the ubiquitin to targeted substrates.</text>
</comment>
<dbReference type="GO" id="GO:0043161">
    <property type="term" value="P:proteasome-mediated ubiquitin-dependent protein catabolic process"/>
    <property type="evidence" value="ECO:0007669"/>
    <property type="project" value="TreeGrafter"/>
</dbReference>
<dbReference type="EnsemblMetazoa" id="CJA05439a.1">
    <property type="protein sequence ID" value="CJA05439a.1"/>
    <property type="gene ID" value="WBGene00124643"/>
</dbReference>
<keyword evidence="3" id="KW-0833">Ubl conjugation pathway</keyword>
<evidence type="ECO:0000313" key="7">
    <source>
        <dbReference type="Proteomes" id="UP000005237"/>
    </source>
</evidence>
<dbReference type="InterPro" id="IPR037252">
    <property type="entry name" value="Mib_Herc2_sf"/>
</dbReference>
<feature type="domain" description="MIB/HERC2" evidence="5">
    <location>
        <begin position="805"/>
        <end position="840"/>
    </location>
</feature>
<name>A0A8R1HSG0_CAEJA</name>
<dbReference type="Proteomes" id="UP000005237">
    <property type="component" value="Unassembled WGS sequence"/>
</dbReference>
<dbReference type="PANTHER" id="PTHR45670">
    <property type="entry name" value="E3 UBIQUITIN-PROTEIN LIGASE TRIP12"/>
    <property type="match status" value="1"/>
</dbReference>
<evidence type="ECO:0000313" key="6">
    <source>
        <dbReference type="EnsemblMetazoa" id="CJA05439a.1"/>
    </source>
</evidence>
<evidence type="ECO:0000256" key="4">
    <source>
        <dbReference type="SAM" id="MobiDB-lite"/>
    </source>
</evidence>
<dbReference type="GO" id="GO:0016607">
    <property type="term" value="C:nuclear speck"/>
    <property type="evidence" value="ECO:0007669"/>
    <property type="project" value="TreeGrafter"/>
</dbReference>
<evidence type="ECO:0000259" key="5">
    <source>
        <dbReference type="PROSITE" id="PS51416"/>
    </source>
</evidence>
<dbReference type="AlphaFoldDB" id="A0A8R1HSG0"/>
<dbReference type="GO" id="GO:0061630">
    <property type="term" value="F:ubiquitin protein ligase activity"/>
    <property type="evidence" value="ECO:0007669"/>
    <property type="project" value="UniProtKB-UniRule"/>
</dbReference>
<feature type="compositionally biased region" description="Low complexity" evidence="4">
    <location>
        <begin position="81"/>
        <end position="99"/>
    </location>
</feature>
<keyword evidence="2 3" id="KW-0808">Transferase</keyword>
<comment type="pathway">
    <text evidence="3">Protein modification; protein ubiquitination.</text>
</comment>
<dbReference type="SUPFAM" id="SSF159034">
    <property type="entry name" value="Mib/herc2 domain-like"/>
    <property type="match status" value="2"/>
</dbReference>
<evidence type="ECO:0000256" key="1">
    <source>
        <dbReference type="ARBA" id="ARBA00000885"/>
    </source>
</evidence>
<evidence type="ECO:0000256" key="2">
    <source>
        <dbReference type="ARBA" id="ARBA00022679"/>
    </source>
</evidence>
<dbReference type="GO" id="GO:0046872">
    <property type="term" value="F:metal ion binding"/>
    <property type="evidence" value="ECO:0007669"/>
    <property type="project" value="InterPro"/>
</dbReference>